<evidence type="ECO:0000313" key="3">
    <source>
        <dbReference type="EMBL" id="NEV92590.1"/>
    </source>
</evidence>
<protein>
    <recommendedName>
        <fullName evidence="5">Secreted protein</fullName>
    </recommendedName>
</protein>
<evidence type="ECO:0000313" key="4">
    <source>
        <dbReference type="Proteomes" id="UP000478505"/>
    </source>
</evidence>
<feature type="compositionally biased region" description="Polar residues" evidence="1">
    <location>
        <begin position="216"/>
        <end position="229"/>
    </location>
</feature>
<reference evidence="3 4" key="1">
    <citation type="submission" date="2020-02" db="EMBL/GenBank/DDBJ databases">
        <title>Flavobacteriaceae Psychroflexus bacterium YR1-1, complete genome.</title>
        <authorList>
            <person name="Li Y."/>
            <person name="Wu S."/>
        </authorList>
    </citation>
    <scope>NUCLEOTIDE SEQUENCE [LARGE SCALE GENOMIC DNA]</scope>
    <source>
        <strain evidence="3 4">YR1-1</strain>
    </source>
</reference>
<evidence type="ECO:0008006" key="5">
    <source>
        <dbReference type="Google" id="ProtNLM"/>
    </source>
</evidence>
<feature type="compositionally biased region" description="Polar residues" evidence="1">
    <location>
        <begin position="335"/>
        <end position="345"/>
    </location>
</feature>
<evidence type="ECO:0000256" key="2">
    <source>
        <dbReference type="SAM" id="SignalP"/>
    </source>
</evidence>
<organism evidence="3 4">
    <name type="scientific">Psychroflexus aurantiacus</name>
    <dbReference type="NCBI Taxonomy" id="2709310"/>
    <lineage>
        <taxon>Bacteria</taxon>
        <taxon>Pseudomonadati</taxon>
        <taxon>Bacteroidota</taxon>
        <taxon>Flavobacteriia</taxon>
        <taxon>Flavobacteriales</taxon>
        <taxon>Flavobacteriaceae</taxon>
        <taxon>Psychroflexus</taxon>
    </lineage>
</organism>
<gene>
    <name evidence="3" type="ORF">G3567_00320</name>
</gene>
<feature type="compositionally biased region" description="Basic and acidic residues" evidence="1">
    <location>
        <begin position="235"/>
        <end position="257"/>
    </location>
</feature>
<feature type="chain" id="PRO_5025588414" description="Secreted protein" evidence="2">
    <location>
        <begin position="21"/>
        <end position="389"/>
    </location>
</feature>
<feature type="compositionally biased region" description="Low complexity" evidence="1">
    <location>
        <begin position="301"/>
        <end position="322"/>
    </location>
</feature>
<dbReference type="EMBL" id="JAAIKD010000001">
    <property type="protein sequence ID" value="NEV92590.1"/>
    <property type="molecule type" value="Genomic_DNA"/>
</dbReference>
<accession>A0A6B3QZV3</accession>
<proteinExistence type="predicted"/>
<evidence type="ECO:0000256" key="1">
    <source>
        <dbReference type="SAM" id="MobiDB-lite"/>
    </source>
</evidence>
<feature type="region of interest" description="Disordered" evidence="1">
    <location>
        <begin position="214"/>
        <end position="389"/>
    </location>
</feature>
<keyword evidence="2" id="KW-0732">Signal</keyword>
<comment type="caution">
    <text evidence="3">The sequence shown here is derived from an EMBL/GenBank/DDBJ whole genome shotgun (WGS) entry which is preliminary data.</text>
</comment>
<feature type="signal peptide" evidence="2">
    <location>
        <begin position="1"/>
        <end position="20"/>
    </location>
</feature>
<keyword evidence="4" id="KW-1185">Reference proteome</keyword>
<dbReference type="Proteomes" id="UP000478505">
    <property type="component" value="Unassembled WGS sequence"/>
</dbReference>
<dbReference type="AlphaFoldDB" id="A0A6B3QZV3"/>
<sequence length="389" mass="46291">MKRLFILLVGFVFFATSVWANHSGYETNSRSNNRNFNQNQPFIFMENGIEFSVFADGQFDFFIPGYGPNVSVGFDIANVNFSFNSGYNYNPYIQYDDYGAIIQIQNTPVFYDYYGRIHQIGNILIDYNTYGLVSRIGGLQLFYRNHRFWRQSGFINHSNRRYVRRPWHRYYAMPVAQFSLVSFQPYRQFYSPVRHIYYRPYANNHRDFNLNRRHSNATYRSQNTRSQRYAQAPRNSREENIRSNVERHHRVIQETRNSRRPQVNRSTERHSRSVSKDLDRTRREETLRTNRTARVADPVSRRNQVSSQRNRNTNQRSVSQNSRRTEQPGIRNRNEVSGRTTTRNPQVDRRETKRKSVQTKASPIYRNASKAQRSPRSKGNARGQRSRNQ</sequence>
<name>A0A6B3QZV3_9FLAO</name>
<feature type="compositionally biased region" description="Basic and acidic residues" evidence="1">
    <location>
        <begin position="266"/>
        <end position="288"/>
    </location>
</feature>
<dbReference type="RefSeq" id="WP_164003186.1">
    <property type="nucleotide sequence ID" value="NZ_JAAIKD010000001.1"/>
</dbReference>